<accession>A0ABQ9IQ71</accession>
<evidence type="ECO:0000313" key="3">
    <source>
        <dbReference type="Proteomes" id="UP001159363"/>
    </source>
</evidence>
<feature type="region of interest" description="Disordered" evidence="1">
    <location>
        <begin position="1"/>
        <end position="29"/>
    </location>
</feature>
<protein>
    <submittedName>
        <fullName evidence="2">Uncharacterized protein</fullName>
    </submittedName>
</protein>
<name>A0ABQ9IQ71_9NEOP</name>
<evidence type="ECO:0000256" key="1">
    <source>
        <dbReference type="SAM" id="MobiDB-lite"/>
    </source>
</evidence>
<gene>
    <name evidence="2" type="ORF">PR048_003508</name>
</gene>
<feature type="compositionally biased region" description="Basic and acidic residues" evidence="1">
    <location>
        <begin position="7"/>
        <end position="24"/>
    </location>
</feature>
<comment type="caution">
    <text evidence="2">The sequence shown here is derived from an EMBL/GenBank/DDBJ whole genome shotgun (WGS) entry which is preliminary data.</text>
</comment>
<dbReference type="Proteomes" id="UP001159363">
    <property type="component" value="Chromosome 1"/>
</dbReference>
<evidence type="ECO:0000313" key="2">
    <source>
        <dbReference type="EMBL" id="KAJ8898148.1"/>
    </source>
</evidence>
<sequence length="93" mass="10240">MRVIEVNMERHRKEGMGETGDPRENPPAIGIVRHDSHLRKSAHRPIVIEDYGSRSSISNVEDFSVEGLVTISQRRGPDCSLVPGRRGGGHSGL</sequence>
<proteinExistence type="predicted"/>
<keyword evidence="3" id="KW-1185">Reference proteome</keyword>
<dbReference type="EMBL" id="JARBHB010000001">
    <property type="protein sequence ID" value="KAJ8898148.1"/>
    <property type="molecule type" value="Genomic_DNA"/>
</dbReference>
<reference evidence="2 3" key="1">
    <citation type="submission" date="2023-02" db="EMBL/GenBank/DDBJ databases">
        <title>LHISI_Scaffold_Assembly.</title>
        <authorList>
            <person name="Stuart O.P."/>
            <person name="Cleave R."/>
            <person name="Magrath M.J.L."/>
            <person name="Mikheyev A.S."/>
        </authorList>
    </citation>
    <scope>NUCLEOTIDE SEQUENCE [LARGE SCALE GENOMIC DNA]</scope>
    <source>
        <strain evidence="2">Daus_M_001</strain>
        <tissue evidence="2">Leg muscle</tissue>
    </source>
</reference>
<organism evidence="2 3">
    <name type="scientific">Dryococelus australis</name>
    <dbReference type="NCBI Taxonomy" id="614101"/>
    <lineage>
        <taxon>Eukaryota</taxon>
        <taxon>Metazoa</taxon>
        <taxon>Ecdysozoa</taxon>
        <taxon>Arthropoda</taxon>
        <taxon>Hexapoda</taxon>
        <taxon>Insecta</taxon>
        <taxon>Pterygota</taxon>
        <taxon>Neoptera</taxon>
        <taxon>Polyneoptera</taxon>
        <taxon>Phasmatodea</taxon>
        <taxon>Verophasmatodea</taxon>
        <taxon>Anareolatae</taxon>
        <taxon>Phasmatidae</taxon>
        <taxon>Eurycanthinae</taxon>
        <taxon>Dryococelus</taxon>
    </lineage>
</organism>